<dbReference type="Gene3D" id="1.20.1250.20">
    <property type="entry name" value="MFS general substrate transporter like domains"/>
    <property type="match status" value="1"/>
</dbReference>
<feature type="transmembrane region" description="Helical" evidence="5">
    <location>
        <begin position="72"/>
        <end position="92"/>
    </location>
</feature>
<gene>
    <name evidence="6" type="ORF">EYZ11_000786</name>
</gene>
<evidence type="ECO:0008006" key="8">
    <source>
        <dbReference type="Google" id="ProtNLM"/>
    </source>
</evidence>
<evidence type="ECO:0000313" key="7">
    <source>
        <dbReference type="Proteomes" id="UP000308092"/>
    </source>
</evidence>
<dbReference type="Proteomes" id="UP000308092">
    <property type="component" value="Unassembled WGS sequence"/>
</dbReference>
<keyword evidence="7" id="KW-1185">Reference proteome</keyword>
<dbReference type="GO" id="GO:0022857">
    <property type="term" value="F:transmembrane transporter activity"/>
    <property type="evidence" value="ECO:0007669"/>
    <property type="project" value="InterPro"/>
</dbReference>
<dbReference type="SUPFAM" id="SSF103473">
    <property type="entry name" value="MFS general substrate transporter"/>
    <property type="match status" value="1"/>
</dbReference>
<dbReference type="AlphaFoldDB" id="A0A4S3JW94"/>
<feature type="transmembrane region" description="Helical" evidence="5">
    <location>
        <begin position="290"/>
        <end position="312"/>
    </location>
</feature>
<dbReference type="EMBL" id="SOSA01000012">
    <property type="protein sequence ID" value="THC99736.1"/>
    <property type="molecule type" value="Genomic_DNA"/>
</dbReference>
<dbReference type="PANTHER" id="PTHR23502">
    <property type="entry name" value="MAJOR FACILITATOR SUPERFAMILY"/>
    <property type="match status" value="1"/>
</dbReference>
<dbReference type="InterPro" id="IPR011701">
    <property type="entry name" value="MFS"/>
</dbReference>
<evidence type="ECO:0000256" key="3">
    <source>
        <dbReference type="ARBA" id="ARBA00022989"/>
    </source>
</evidence>
<evidence type="ECO:0000256" key="1">
    <source>
        <dbReference type="ARBA" id="ARBA00004141"/>
    </source>
</evidence>
<feature type="transmembrane region" description="Helical" evidence="5">
    <location>
        <begin position="42"/>
        <end position="60"/>
    </location>
</feature>
<sequence>MLRDGRHWWMYVNGYIHILPTFSTVVGGIIRDIYHAEDRHAPMSYFSGAVLFGTGLDPLITGFIQQRAGWRWMYYSQAIVAAGFLVALTLFFRETRGSVLLSRKAKALNEHYDALESAGYYQYGRTACNASGGRSRAMKSRESIAKMTSISCYRPFHLLFTEPVVFFFSLWVSFSWCILYLNFSAIPLVFSTNHNFSVEQSGALFSAVAIGSILATILSIYQEKMTARMGKVSSTPEGRLYFTSSFNYLADTYHRYASPAIAAQSFCRNVLAGVFPLVTNAMFKNLGYPAASSLLGGIGVLLTIVPWALVFYGPRIRARSKFTSAVKCDLGDVKDDHLVGSLPIIFNNHN</sequence>
<protein>
    <recommendedName>
        <fullName evidence="8">Major facilitator superfamily (MFS) profile domain-containing protein</fullName>
    </recommendedName>
</protein>
<dbReference type="InterPro" id="IPR036259">
    <property type="entry name" value="MFS_trans_sf"/>
</dbReference>
<comment type="caution">
    <text evidence="6">The sequence shown here is derived from an EMBL/GenBank/DDBJ whole genome shotgun (WGS) entry which is preliminary data.</text>
</comment>
<evidence type="ECO:0000313" key="6">
    <source>
        <dbReference type="EMBL" id="THC99736.1"/>
    </source>
</evidence>
<evidence type="ECO:0000256" key="2">
    <source>
        <dbReference type="ARBA" id="ARBA00022692"/>
    </source>
</evidence>
<dbReference type="GO" id="GO:0005886">
    <property type="term" value="C:plasma membrane"/>
    <property type="evidence" value="ECO:0007669"/>
    <property type="project" value="TreeGrafter"/>
</dbReference>
<feature type="transmembrane region" description="Helical" evidence="5">
    <location>
        <begin position="12"/>
        <end position="30"/>
    </location>
</feature>
<keyword evidence="4 5" id="KW-0472">Membrane</keyword>
<dbReference type="VEuPathDB" id="FungiDB:EYZ11_000786"/>
<reference evidence="6 7" key="1">
    <citation type="submission" date="2019-03" db="EMBL/GenBank/DDBJ databases">
        <title>The genome sequence of a newly discovered highly antifungal drug resistant Aspergillus species, Aspergillus tanneri NIH 1004.</title>
        <authorList>
            <person name="Mounaud S."/>
            <person name="Singh I."/>
            <person name="Joardar V."/>
            <person name="Pakala S."/>
            <person name="Pakala S."/>
            <person name="Venepally P."/>
            <person name="Hoover J."/>
            <person name="Nierman W."/>
            <person name="Chung J."/>
            <person name="Losada L."/>
        </authorList>
    </citation>
    <scope>NUCLEOTIDE SEQUENCE [LARGE SCALE GENOMIC DNA]</scope>
    <source>
        <strain evidence="6 7">NIH1004</strain>
    </source>
</reference>
<name>A0A4S3JW94_9EURO</name>
<feature type="transmembrane region" description="Helical" evidence="5">
    <location>
        <begin position="164"/>
        <end position="190"/>
    </location>
</feature>
<feature type="transmembrane region" description="Helical" evidence="5">
    <location>
        <begin position="202"/>
        <end position="221"/>
    </location>
</feature>
<comment type="subcellular location">
    <subcellularLocation>
        <location evidence="1">Membrane</location>
        <topology evidence="1">Multi-pass membrane protein</topology>
    </subcellularLocation>
</comment>
<keyword evidence="2 5" id="KW-0812">Transmembrane</keyword>
<accession>A0A4S3JW94</accession>
<keyword evidence="3 5" id="KW-1133">Transmembrane helix</keyword>
<dbReference type="PANTHER" id="PTHR23502:SF134">
    <property type="entry name" value="MAJOR FACILITATOR SUPERFAMILY (MFS) PROFILE DOMAIN-CONTAINING PROTEIN-RELATED"/>
    <property type="match status" value="1"/>
</dbReference>
<dbReference type="STRING" id="1220188.A0A4S3JW94"/>
<organism evidence="6 7">
    <name type="scientific">Aspergillus tanneri</name>
    <dbReference type="NCBI Taxonomy" id="1220188"/>
    <lineage>
        <taxon>Eukaryota</taxon>
        <taxon>Fungi</taxon>
        <taxon>Dikarya</taxon>
        <taxon>Ascomycota</taxon>
        <taxon>Pezizomycotina</taxon>
        <taxon>Eurotiomycetes</taxon>
        <taxon>Eurotiomycetidae</taxon>
        <taxon>Eurotiales</taxon>
        <taxon>Aspergillaceae</taxon>
        <taxon>Aspergillus</taxon>
        <taxon>Aspergillus subgen. Circumdati</taxon>
    </lineage>
</organism>
<evidence type="ECO:0000256" key="5">
    <source>
        <dbReference type="SAM" id="Phobius"/>
    </source>
</evidence>
<dbReference type="Pfam" id="PF07690">
    <property type="entry name" value="MFS_1"/>
    <property type="match status" value="1"/>
</dbReference>
<proteinExistence type="predicted"/>
<evidence type="ECO:0000256" key="4">
    <source>
        <dbReference type="ARBA" id="ARBA00023136"/>
    </source>
</evidence>